<evidence type="ECO:0000313" key="7">
    <source>
        <dbReference type="Proteomes" id="UP000000444"/>
    </source>
</evidence>
<dbReference type="AlphaFoldDB" id="B9DQ72"/>
<dbReference type="PANTHER" id="PTHR10353">
    <property type="entry name" value="GLYCOSYL HYDROLASE"/>
    <property type="match status" value="1"/>
</dbReference>
<dbReference type="EMBL" id="AM295250">
    <property type="protein sequence ID" value="CAL27580.1"/>
    <property type="molecule type" value="Genomic_DNA"/>
</dbReference>
<dbReference type="InterPro" id="IPR001360">
    <property type="entry name" value="Glyco_hydro_1"/>
</dbReference>
<dbReference type="NCBIfam" id="NF010036">
    <property type="entry name" value="PRK13511.1"/>
    <property type="match status" value="1"/>
</dbReference>
<dbReference type="PROSITE" id="PS00572">
    <property type="entry name" value="GLYCOSYL_HYDROL_F1_1"/>
    <property type="match status" value="1"/>
</dbReference>
<dbReference type="PANTHER" id="PTHR10353:SF36">
    <property type="entry name" value="LP05116P"/>
    <property type="match status" value="1"/>
</dbReference>
<gene>
    <name evidence="6" type="primary">lacG</name>
    <name evidence="6" type="ordered locus">Sca_0669</name>
</gene>
<dbReference type="GO" id="GO:0008422">
    <property type="term" value="F:beta-glucosidase activity"/>
    <property type="evidence" value="ECO:0007669"/>
    <property type="project" value="UniProtKB-EC"/>
</dbReference>
<dbReference type="FunFam" id="3.20.20.80:FF:000004">
    <property type="entry name" value="Beta-glucosidase 6-phospho-beta-glucosidase"/>
    <property type="match status" value="1"/>
</dbReference>
<keyword evidence="4 6" id="KW-0326">Glycosidase</keyword>
<dbReference type="Gene3D" id="3.20.20.80">
    <property type="entry name" value="Glycosidases"/>
    <property type="match status" value="1"/>
</dbReference>
<evidence type="ECO:0000256" key="3">
    <source>
        <dbReference type="ARBA" id="ARBA00022801"/>
    </source>
</evidence>
<evidence type="ECO:0000256" key="4">
    <source>
        <dbReference type="ARBA" id="ARBA00023295"/>
    </source>
</evidence>
<dbReference type="GO" id="GO:0033920">
    <property type="term" value="F:6-phospho-beta-galactosidase activity"/>
    <property type="evidence" value="ECO:0007669"/>
    <property type="project" value="InterPro"/>
</dbReference>
<comment type="similarity">
    <text evidence="1">Belongs to the glycosyl hydrolase 1 family.</text>
</comment>
<dbReference type="Pfam" id="PF00232">
    <property type="entry name" value="Glyco_hydro_1"/>
    <property type="match status" value="1"/>
</dbReference>
<dbReference type="NCBIfam" id="TIGR01233">
    <property type="entry name" value="lacG"/>
    <property type="match status" value="1"/>
</dbReference>
<dbReference type="SUPFAM" id="SSF51445">
    <property type="entry name" value="(Trans)glycosidases"/>
    <property type="match status" value="1"/>
</dbReference>
<organism evidence="6 7">
    <name type="scientific">Staphylococcus carnosus (strain TM300)</name>
    <dbReference type="NCBI Taxonomy" id="396513"/>
    <lineage>
        <taxon>Bacteria</taxon>
        <taxon>Bacillati</taxon>
        <taxon>Bacillota</taxon>
        <taxon>Bacilli</taxon>
        <taxon>Bacillales</taxon>
        <taxon>Staphylococcaceae</taxon>
        <taxon>Staphylococcus</taxon>
    </lineage>
</organism>
<dbReference type="PRINTS" id="PR00131">
    <property type="entry name" value="GLHYDRLASE1"/>
</dbReference>
<keyword evidence="3 6" id="KW-0378">Hydrolase</keyword>
<evidence type="ECO:0000313" key="6">
    <source>
        <dbReference type="EMBL" id="CAL27580.1"/>
    </source>
</evidence>
<proteinExistence type="inferred from homology"/>
<sequence length="485" mass="56437">MCEIIILKILNKKGDIIMSKLPKDFVLGAATAAYQVEGSSTVDGKGRALWDGFLEKQGRFSPDPASDFYNRYEEDIRLASEYGIKGIRISVAWSRIIPDGTGEVNPKGIEYYRNVFETCHKYGVEPYVTLHHFDTPETLFEKGDWLNKAQLDAFDRFAELVFDEYHDIVKHWMTINEPIAYVQGQYITGAFPPGEQYNTLKCLQAQHNQIVAHSRVVNLFKSKGYEGEIGLIHALTQFYSIDNQPLNQIAAYKHDIFMNGFMLDGTFLGYYTPEKLTVVREILGDEFEKLDIREEELEEMRKAAPQLDFLGINYYQSNWIKYHNQESYIHHNGTGDKGTSVFRVKGIGEVVKNEAIPTNDWDWYIYPQGLYDMILRIKNDYPNYKKIYITENGLGYKDVLEENGEVHDEDRIGYIRQHIDEIERAYVDGVNVKGYFVWSLQDMFSWSNGYNKRYGLFYIDFETQKRYIKDSAKWYKALSLDIYGK</sequence>
<dbReference type="HOGENOM" id="CLU_001859_1_3_9"/>
<keyword evidence="7" id="KW-1185">Reference proteome</keyword>
<dbReference type="CAZy" id="GH1">
    <property type="family name" value="Glycoside Hydrolase Family 1"/>
</dbReference>
<dbReference type="eggNOG" id="COG2723">
    <property type="taxonomic scope" value="Bacteria"/>
</dbReference>
<dbReference type="InterPro" id="IPR018120">
    <property type="entry name" value="Glyco_hydro_1_AS"/>
</dbReference>
<dbReference type="KEGG" id="sca:SCA_0669"/>
<dbReference type="EC" id="3.2.1.21" evidence="2"/>
<evidence type="ECO:0000256" key="1">
    <source>
        <dbReference type="ARBA" id="ARBA00010838"/>
    </source>
</evidence>
<dbReference type="GO" id="GO:0005829">
    <property type="term" value="C:cytosol"/>
    <property type="evidence" value="ECO:0007669"/>
    <property type="project" value="TreeGrafter"/>
</dbReference>
<accession>B9DQ72</accession>
<evidence type="ECO:0000256" key="5">
    <source>
        <dbReference type="PROSITE-ProRule" id="PRU10055"/>
    </source>
</evidence>
<reference evidence="6 7" key="1">
    <citation type="journal article" date="2009" name="Appl. Environ. Microbiol.">
        <title>Genome analysis of the meat starter culture bacterium Staphylococcus carnosus TM300.</title>
        <authorList>
            <person name="Rosenstein R."/>
            <person name="Nerz C."/>
            <person name="Biswas L."/>
            <person name="Resch A."/>
            <person name="Raddatz G."/>
            <person name="Schuster S.C."/>
            <person name="Goetz F."/>
        </authorList>
    </citation>
    <scope>NUCLEOTIDE SEQUENCE [LARGE SCALE GENOMIC DNA]</scope>
    <source>
        <strain evidence="6 7">TM300</strain>
    </source>
</reference>
<feature type="active site" description="Nucleophile" evidence="5">
    <location>
        <position position="391"/>
    </location>
</feature>
<name>B9DQ72_STACT</name>
<dbReference type="InterPro" id="IPR017853">
    <property type="entry name" value="GH"/>
</dbReference>
<evidence type="ECO:0000256" key="2">
    <source>
        <dbReference type="ARBA" id="ARBA00012744"/>
    </source>
</evidence>
<protein>
    <recommendedName>
        <fullName evidence="2">beta-glucosidase</fullName>
        <ecNumber evidence="2">3.2.1.21</ecNumber>
    </recommendedName>
</protein>
<dbReference type="Proteomes" id="UP000000444">
    <property type="component" value="Chromosome"/>
</dbReference>
<dbReference type="GO" id="GO:0019512">
    <property type="term" value="P:lactose catabolic process via tagatose-6-phosphate"/>
    <property type="evidence" value="ECO:0007669"/>
    <property type="project" value="InterPro"/>
</dbReference>
<dbReference type="InterPro" id="IPR005928">
    <property type="entry name" value="6P-beta-galactosidase"/>
</dbReference>